<feature type="non-terminal residue" evidence="3">
    <location>
        <position position="388"/>
    </location>
</feature>
<dbReference type="EMBL" id="CASHTH010002582">
    <property type="protein sequence ID" value="CAI8032068.1"/>
    <property type="molecule type" value="Genomic_DNA"/>
</dbReference>
<feature type="compositionally biased region" description="Pro residues" evidence="1">
    <location>
        <begin position="39"/>
        <end position="70"/>
    </location>
</feature>
<reference evidence="3" key="1">
    <citation type="submission" date="2023-03" db="EMBL/GenBank/DDBJ databases">
        <authorList>
            <person name="Steffen K."/>
            <person name="Cardenas P."/>
        </authorList>
    </citation>
    <scope>NUCLEOTIDE SEQUENCE</scope>
</reference>
<evidence type="ECO:0000256" key="1">
    <source>
        <dbReference type="SAM" id="MobiDB-lite"/>
    </source>
</evidence>
<comment type="caution">
    <text evidence="3">The sequence shown here is derived from an EMBL/GenBank/DDBJ whole genome shotgun (WGS) entry which is preliminary data.</text>
</comment>
<evidence type="ECO:0000313" key="3">
    <source>
        <dbReference type="EMBL" id="CAI8032068.1"/>
    </source>
</evidence>
<evidence type="ECO:0000259" key="2">
    <source>
        <dbReference type="Pfam" id="PF03407"/>
    </source>
</evidence>
<dbReference type="InterPro" id="IPR005069">
    <property type="entry name" value="Nucl-diP-sugar_transferase"/>
</dbReference>
<name>A0AA35SLI0_GEOBA</name>
<organism evidence="3 4">
    <name type="scientific">Geodia barretti</name>
    <name type="common">Barrett's horny sponge</name>
    <dbReference type="NCBI Taxonomy" id="519541"/>
    <lineage>
        <taxon>Eukaryota</taxon>
        <taxon>Metazoa</taxon>
        <taxon>Porifera</taxon>
        <taxon>Demospongiae</taxon>
        <taxon>Heteroscleromorpha</taxon>
        <taxon>Tetractinellida</taxon>
        <taxon>Astrophorina</taxon>
        <taxon>Geodiidae</taxon>
        <taxon>Geodia</taxon>
    </lineage>
</organism>
<dbReference type="AlphaFoldDB" id="A0AA35SLI0"/>
<accession>A0AA35SLI0</accession>
<keyword evidence="4" id="KW-1185">Reference proteome</keyword>
<evidence type="ECO:0000313" key="4">
    <source>
        <dbReference type="Proteomes" id="UP001174909"/>
    </source>
</evidence>
<dbReference type="Pfam" id="PF03407">
    <property type="entry name" value="Nucleotid_trans"/>
    <property type="match status" value="1"/>
</dbReference>
<feature type="domain" description="Nucleotide-diphospho-sugar transferase" evidence="2">
    <location>
        <begin position="161"/>
        <end position="353"/>
    </location>
</feature>
<protein>
    <recommendedName>
        <fullName evidence="2">Nucleotide-diphospho-sugar transferase domain-containing protein</fullName>
    </recommendedName>
</protein>
<proteinExistence type="predicted"/>
<feature type="region of interest" description="Disordered" evidence="1">
    <location>
        <begin position="37"/>
        <end position="70"/>
    </location>
</feature>
<dbReference type="Proteomes" id="UP001174909">
    <property type="component" value="Unassembled WGS sequence"/>
</dbReference>
<gene>
    <name evidence="3" type="ORF">GBAR_LOCUS18160</name>
</gene>
<sequence>LLRVVVLCLLLLCSLGLWWILSVSTRKRVPLFYRNDPASMPPGPAPDPTSMPPGPAPMPPGPAPGPAMPPGRPAIFRLAPENGNKTSEQVVSLLPEYSSIPFSRFMGKGEDEEWVFELHNYLSTLNKSVSPHVNMVFGDYKHSRLVLNWITAAVNVIQPPLHNVLVLSLDNRLCDLIASRTLPVACVVVAGNTLFDNGPLTDPWKKGLMVRNVILRVMNYWGYDVASYDSDAVLLKNPQVLYDERPHIHLFSSAGTYPFDLSREWGFTLCAGTVMLKASSAIESLWRHISSLSELDEQFTLNSALLQMNSVWPEKTPVNKMCTNKEGWEGRGEDDIRIYVFPPQVFCRAGCCKPTMSRNTLYNAHPIGSKTELGEKEAVLKRMKAWFL</sequence>